<evidence type="ECO:0000256" key="3">
    <source>
        <dbReference type="ARBA" id="ARBA00022833"/>
    </source>
</evidence>
<name>A0AAE0GAL4_9CHLO</name>
<keyword evidence="2" id="KW-0378">Hydrolase</keyword>
<sequence length="379" mass="41421">MSDSDEEPPDAVAIEPPVPKNASNTEWCAVPVTLVSGYLGAGKTTLVNYVLTEQHGRRIAVIVNEYGQDLGIEKAMVQDKGEALVEEFVELGNGCICCSVKHNFVATLEQLLQRRDKFDYVLIETTGLADPGPIAAVLWTDDELEAGVFLDSIVTVVDACNLKFQLRERREDNLATEAALQIAYADTILLNKKDLVSTEDLAALRGDISAINSSSEILVTERSRVDLAHILDRGTYRLRSGPPSAAHRITPTAIPLGEGALSAVHDSGIHTVSLLVSAEVMLEPVKCWLENLLWESTEAGPEVLRLKALLCVAGSSERHIVQCVRDLYEVMEAGAWQKGEDRTTRMVIIGRRLDQASLLKSFEAACTDPKVTIPCQRCE</sequence>
<keyword evidence="11" id="KW-1185">Reference proteome</keyword>
<proteinExistence type="inferred from homology"/>
<dbReference type="GO" id="GO:0005525">
    <property type="term" value="F:GTP binding"/>
    <property type="evidence" value="ECO:0007669"/>
    <property type="project" value="UniProtKB-KW"/>
</dbReference>
<keyword evidence="4" id="KW-0342">GTP-binding</keyword>
<dbReference type="EMBL" id="LGRX02001075">
    <property type="protein sequence ID" value="KAK3286942.1"/>
    <property type="molecule type" value="Genomic_DNA"/>
</dbReference>
<protein>
    <recommendedName>
        <fullName evidence="8">CobW C-terminal domain-containing protein</fullName>
    </recommendedName>
</protein>
<evidence type="ECO:0000313" key="11">
    <source>
        <dbReference type="Proteomes" id="UP001190700"/>
    </source>
</evidence>
<evidence type="ECO:0000256" key="1">
    <source>
        <dbReference type="ARBA" id="ARBA00022741"/>
    </source>
</evidence>
<dbReference type="Proteomes" id="UP001190700">
    <property type="component" value="Unassembled WGS sequence"/>
</dbReference>
<dbReference type="InterPro" id="IPR027417">
    <property type="entry name" value="P-loop_NTPase"/>
</dbReference>
<dbReference type="SUPFAM" id="SSF90002">
    <property type="entry name" value="Hypothetical protein YjiA, C-terminal domain"/>
    <property type="match status" value="1"/>
</dbReference>
<dbReference type="Pfam" id="PF07683">
    <property type="entry name" value="CobW_C"/>
    <property type="match status" value="1"/>
</dbReference>
<dbReference type="SUPFAM" id="SSF52540">
    <property type="entry name" value="P-loop containing nucleoside triphosphate hydrolases"/>
    <property type="match status" value="1"/>
</dbReference>
<keyword evidence="5" id="KW-0143">Chaperone</keyword>
<organism evidence="9 11">
    <name type="scientific">Cymbomonas tetramitiformis</name>
    <dbReference type="NCBI Taxonomy" id="36881"/>
    <lineage>
        <taxon>Eukaryota</taxon>
        <taxon>Viridiplantae</taxon>
        <taxon>Chlorophyta</taxon>
        <taxon>Pyramimonadophyceae</taxon>
        <taxon>Pyramimonadales</taxon>
        <taxon>Pyramimonadaceae</taxon>
        <taxon>Cymbomonas</taxon>
    </lineage>
</organism>
<dbReference type="GO" id="GO:0005737">
    <property type="term" value="C:cytoplasm"/>
    <property type="evidence" value="ECO:0007669"/>
    <property type="project" value="TreeGrafter"/>
</dbReference>
<accession>A0AAE0GAL4</accession>
<dbReference type="GO" id="GO:0016787">
    <property type="term" value="F:hydrolase activity"/>
    <property type="evidence" value="ECO:0007669"/>
    <property type="project" value="UniProtKB-KW"/>
</dbReference>
<dbReference type="Gene3D" id="3.30.1220.10">
    <property type="entry name" value="CobW-like, C-terminal domain"/>
    <property type="match status" value="1"/>
</dbReference>
<feature type="domain" description="CobW C-terminal" evidence="8">
    <location>
        <begin position="269"/>
        <end position="366"/>
    </location>
</feature>
<dbReference type="CDD" id="cd03112">
    <property type="entry name" value="CobW-like"/>
    <property type="match status" value="1"/>
</dbReference>
<evidence type="ECO:0000256" key="2">
    <source>
        <dbReference type="ARBA" id="ARBA00022801"/>
    </source>
</evidence>
<evidence type="ECO:0000256" key="5">
    <source>
        <dbReference type="ARBA" id="ARBA00023186"/>
    </source>
</evidence>
<evidence type="ECO:0000313" key="10">
    <source>
        <dbReference type="EMBL" id="KAK3286942.1"/>
    </source>
</evidence>
<reference evidence="9" key="2">
    <citation type="submission" date="2023-06" db="EMBL/GenBank/DDBJ databases">
        <title>Long-read-based genome assembly of the green algal bacterivore Cymbomonas tetramitiformis.</title>
        <authorList>
            <person name="Gyaltshen Y."/>
            <person name="Rozenberg A."/>
            <person name="Paasch A."/>
            <person name="Burns J.A."/>
            <person name="Warring S."/>
            <person name="Larson R."/>
            <person name="Maurer-Alcala X."/>
            <person name="Dacks J."/>
            <person name="Kim E."/>
        </authorList>
    </citation>
    <scope>NUCLEOTIDE SEQUENCE</scope>
    <source>
        <strain evidence="9">PLY_AMNH</strain>
    </source>
</reference>
<evidence type="ECO:0000256" key="4">
    <source>
        <dbReference type="ARBA" id="ARBA00023134"/>
    </source>
</evidence>
<dbReference type="InterPro" id="IPR051316">
    <property type="entry name" value="Zinc-reg_GTPase_activator"/>
</dbReference>
<comment type="caution">
    <text evidence="9">The sequence shown here is derived from an EMBL/GenBank/DDBJ whole genome shotgun (WGS) entry which is preliminary data.</text>
</comment>
<dbReference type="EMBL" id="LGRX02007623">
    <property type="protein sequence ID" value="KAK3274627.1"/>
    <property type="molecule type" value="Genomic_DNA"/>
</dbReference>
<dbReference type="PANTHER" id="PTHR13748:SF31">
    <property type="entry name" value="ZINC-REGULATED GTPASE METALLOPROTEIN ACTIVATOR 1A-RELATED"/>
    <property type="match status" value="1"/>
</dbReference>
<dbReference type="SMART" id="SM00833">
    <property type="entry name" value="CobW_C"/>
    <property type="match status" value="1"/>
</dbReference>
<dbReference type="PANTHER" id="PTHR13748">
    <property type="entry name" value="COBW-RELATED"/>
    <property type="match status" value="1"/>
</dbReference>
<comment type="similarity">
    <text evidence="6">Belongs to the SIMIBI class G3E GTPase family. ZNG1 subfamily.</text>
</comment>
<gene>
    <name evidence="9" type="ORF">CYMTET_17194</name>
    <name evidence="10" type="ORF">CYMTET_5524</name>
</gene>
<dbReference type="InterPro" id="IPR011629">
    <property type="entry name" value="CobW-like_C"/>
</dbReference>
<comment type="catalytic activity">
    <reaction evidence="7">
        <text>GTP + H2O = GDP + phosphate + H(+)</text>
        <dbReference type="Rhea" id="RHEA:19669"/>
        <dbReference type="ChEBI" id="CHEBI:15377"/>
        <dbReference type="ChEBI" id="CHEBI:15378"/>
        <dbReference type="ChEBI" id="CHEBI:37565"/>
        <dbReference type="ChEBI" id="CHEBI:43474"/>
        <dbReference type="ChEBI" id="CHEBI:58189"/>
    </reaction>
    <physiologicalReaction direction="left-to-right" evidence="7">
        <dbReference type="Rhea" id="RHEA:19670"/>
    </physiologicalReaction>
</comment>
<reference evidence="9 11" key="1">
    <citation type="journal article" date="2015" name="Genome Biol. Evol.">
        <title>Comparative Genomics of a Bacterivorous Green Alga Reveals Evolutionary Causalities and Consequences of Phago-Mixotrophic Mode of Nutrition.</title>
        <authorList>
            <person name="Burns J.A."/>
            <person name="Paasch A."/>
            <person name="Narechania A."/>
            <person name="Kim E."/>
        </authorList>
    </citation>
    <scope>NUCLEOTIDE SEQUENCE [LARGE SCALE GENOMIC DNA]</scope>
    <source>
        <strain evidence="9">PLY_AMNH</strain>
    </source>
</reference>
<keyword evidence="3" id="KW-0862">Zinc</keyword>
<evidence type="ECO:0000313" key="9">
    <source>
        <dbReference type="EMBL" id="KAK3274627.1"/>
    </source>
</evidence>
<dbReference type="InterPro" id="IPR003495">
    <property type="entry name" value="CobW/HypB/UreG_nucleotide-bd"/>
</dbReference>
<evidence type="ECO:0000259" key="8">
    <source>
        <dbReference type="SMART" id="SM00833"/>
    </source>
</evidence>
<evidence type="ECO:0000256" key="6">
    <source>
        <dbReference type="ARBA" id="ARBA00034320"/>
    </source>
</evidence>
<evidence type="ECO:0000256" key="7">
    <source>
        <dbReference type="ARBA" id="ARBA00049117"/>
    </source>
</evidence>
<keyword evidence="1" id="KW-0547">Nucleotide-binding</keyword>
<dbReference type="Gene3D" id="3.40.50.300">
    <property type="entry name" value="P-loop containing nucleotide triphosphate hydrolases"/>
    <property type="match status" value="1"/>
</dbReference>
<dbReference type="AlphaFoldDB" id="A0AAE0GAL4"/>
<dbReference type="InterPro" id="IPR036627">
    <property type="entry name" value="CobW-likC_sf"/>
</dbReference>
<dbReference type="Pfam" id="PF02492">
    <property type="entry name" value="cobW"/>
    <property type="match status" value="1"/>
</dbReference>